<dbReference type="STRING" id="1798680.A3J66_00330"/>
<dbReference type="Proteomes" id="UP000176282">
    <property type="component" value="Unassembled WGS sequence"/>
</dbReference>
<protein>
    <recommendedName>
        <fullName evidence="4">Dephospho-CoA kinase</fullName>
    </recommendedName>
</protein>
<dbReference type="AlphaFoldDB" id="A0A1F6MA64"/>
<dbReference type="PANTHER" id="PTHR41930:SF1">
    <property type="entry name" value="DEPHOSPHO-COA KINASE"/>
    <property type="match status" value="1"/>
</dbReference>
<evidence type="ECO:0000313" key="3">
    <source>
        <dbReference type="Proteomes" id="UP000176282"/>
    </source>
</evidence>
<comment type="caution">
    <text evidence="2">The sequence shown here is derived from an EMBL/GenBank/DDBJ whole genome shotgun (WGS) entry which is preliminary data.</text>
</comment>
<name>A0A1F6MA64_9BACT</name>
<gene>
    <name evidence="2" type="ORF">A3J66_00330</name>
</gene>
<accession>A0A1F6MA64</accession>
<feature type="region of interest" description="Disordered" evidence="1">
    <location>
        <begin position="123"/>
        <end position="148"/>
    </location>
</feature>
<dbReference type="PANTHER" id="PTHR41930">
    <property type="entry name" value="UPF0200 PROTEIN MJ1399"/>
    <property type="match status" value="1"/>
</dbReference>
<dbReference type="SUPFAM" id="SSF52540">
    <property type="entry name" value="P-loop containing nucleoside triphosphate hydrolases"/>
    <property type="match status" value="1"/>
</dbReference>
<proteinExistence type="predicted"/>
<evidence type="ECO:0000313" key="2">
    <source>
        <dbReference type="EMBL" id="OGH68516.1"/>
    </source>
</evidence>
<reference evidence="2 3" key="1">
    <citation type="journal article" date="2016" name="Nat. Commun.">
        <title>Thousands of microbial genomes shed light on interconnected biogeochemical processes in an aquifer system.</title>
        <authorList>
            <person name="Anantharaman K."/>
            <person name="Brown C.T."/>
            <person name="Hug L.A."/>
            <person name="Sharon I."/>
            <person name="Castelle C.J."/>
            <person name="Probst A.J."/>
            <person name="Thomas B.C."/>
            <person name="Singh A."/>
            <person name="Wilkins M.J."/>
            <person name="Karaoz U."/>
            <person name="Brodie E.L."/>
            <person name="Williams K.H."/>
            <person name="Hubbard S.S."/>
            <person name="Banfield J.F."/>
        </authorList>
    </citation>
    <scope>NUCLEOTIDE SEQUENCE [LARGE SCALE GENOMIC DNA]</scope>
</reference>
<dbReference type="EMBL" id="MFQB01000013">
    <property type="protein sequence ID" value="OGH68516.1"/>
    <property type="molecule type" value="Genomic_DNA"/>
</dbReference>
<organism evidence="2 3">
    <name type="scientific">Candidatus Magasanikbacteria bacterium RIFCSPHIGHO2_02_FULL_47_14</name>
    <dbReference type="NCBI Taxonomy" id="1798680"/>
    <lineage>
        <taxon>Bacteria</taxon>
        <taxon>Candidatus Magasanikiibacteriota</taxon>
    </lineage>
</organism>
<evidence type="ECO:0008006" key="4">
    <source>
        <dbReference type="Google" id="ProtNLM"/>
    </source>
</evidence>
<dbReference type="InterPro" id="IPR027417">
    <property type="entry name" value="P-loop_NTPase"/>
</dbReference>
<sequence>MARIVLGLIGEMAAGKTTATAYLEAHYHAETFRFSTSLRDILTRLHKEHTRDNLQQLSTVLRGLFGDDVLSKVIAQDVAKADAEFIVVEGIRRPGDIAYLRDLPNFYLVGLQTDEKIRFERLRSRSENPDDAGKSWEDFQKESHQESEEKIRELIQKADYIIENDSSFADTYQKIDAVAHEIKAVAT</sequence>
<evidence type="ECO:0000256" key="1">
    <source>
        <dbReference type="SAM" id="MobiDB-lite"/>
    </source>
</evidence>
<dbReference type="Gene3D" id="3.40.50.300">
    <property type="entry name" value="P-loop containing nucleotide triphosphate hydrolases"/>
    <property type="match status" value="1"/>
</dbReference>